<proteinExistence type="predicted"/>
<dbReference type="Gene3D" id="3.40.50.300">
    <property type="entry name" value="P-loop containing nucleotide triphosphate hydrolases"/>
    <property type="match status" value="1"/>
</dbReference>
<dbReference type="RefSeq" id="WP_117444411.1">
    <property type="nucleotide sequence ID" value="NZ_JAJFEN010000076.1"/>
</dbReference>
<dbReference type="OrthoDB" id="9804819at2"/>
<feature type="domain" description="ABC transporter" evidence="4">
    <location>
        <begin position="2"/>
        <end position="199"/>
    </location>
</feature>
<evidence type="ECO:0000313" key="6">
    <source>
        <dbReference type="Proteomes" id="UP000260025"/>
    </source>
</evidence>
<dbReference type="Proteomes" id="UP000260025">
    <property type="component" value="Unassembled WGS sequence"/>
</dbReference>
<dbReference type="GO" id="GO:0005524">
    <property type="term" value="F:ATP binding"/>
    <property type="evidence" value="ECO:0007669"/>
    <property type="project" value="UniProtKB-KW"/>
</dbReference>
<keyword evidence="1" id="KW-0813">Transport</keyword>
<keyword evidence="2" id="KW-0547">Nucleotide-binding</keyword>
<dbReference type="InterPro" id="IPR003439">
    <property type="entry name" value="ABC_transporter-like_ATP-bd"/>
</dbReference>
<dbReference type="PANTHER" id="PTHR42939:SF1">
    <property type="entry name" value="ABC TRANSPORTER ATP-BINDING PROTEIN ALBC-RELATED"/>
    <property type="match status" value="1"/>
</dbReference>
<comment type="caution">
    <text evidence="5">The sequence shown here is derived from an EMBL/GenBank/DDBJ whole genome shotgun (WGS) entry which is preliminary data.</text>
</comment>
<evidence type="ECO:0000256" key="1">
    <source>
        <dbReference type="ARBA" id="ARBA00022448"/>
    </source>
</evidence>
<dbReference type="InterPro" id="IPR027417">
    <property type="entry name" value="P-loop_NTPase"/>
</dbReference>
<evidence type="ECO:0000313" key="5">
    <source>
        <dbReference type="EMBL" id="RGC11408.1"/>
    </source>
</evidence>
<reference evidence="5 6" key="1">
    <citation type="submission" date="2018-08" db="EMBL/GenBank/DDBJ databases">
        <title>A genome reference for cultivated species of the human gut microbiota.</title>
        <authorList>
            <person name="Zou Y."/>
            <person name="Xue W."/>
            <person name="Luo G."/>
        </authorList>
    </citation>
    <scope>NUCLEOTIDE SEQUENCE [LARGE SCALE GENOMIC DNA]</scope>
    <source>
        <strain evidence="5 6">OF01-2LB</strain>
    </source>
</reference>
<gene>
    <name evidence="5" type="ORF">DXA38_18050</name>
</gene>
<accession>A0A3E2VM64</accession>
<dbReference type="PANTHER" id="PTHR42939">
    <property type="entry name" value="ABC TRANSPORTER ATP-BINDING PROTEIN ALBC-RELATED"/>
    <property type="match status" value="1"/>
</dbReference>
<evidence type="ECO:0000256" key="2">
    <source>
        <dbReference type="ARBA" id="ARBA00022741"/>
    </source>
</evidence>
<dbReference type="SUPFAM" id="SSF52540">
    <property type="entry name" value="P-loop containing nucleoside triphosphate hydrolases"/>
    <property type="match status" value="1"/>
</dbReference>
<dbReference type="Pfam" id="PF00005">
    <property type="entry name" value="ABC_tran"/>
    <property type="match status" value="1"/>
</dbReference>
<dbReference type="InterPro" id="IPR051782">
    <property type="entry name" value="ABC_Transporter_VariousFunc"/>
</dbReference>
<dbReference type="EMBL" id="QVEV01000036">
    <property type="protein sequence ID" value="RGC11408.1"/>
    <property type="molecule type" value="Genomic_DNA"/>
</dbReference>
<evidence type="ECO:0000256" key="3">
    <source>
        <dbReference type="ARBA" id="ARBA00022840"/>
    </source>
</evidence>
<name>A0A3E2VM64_CLOIN</name>
<sequence>MIKIDNIQKSFKGNTVLKGIQLEIHEGDLIHIKGINGSGKSTLLKIIAGLLMQDEGSIRLSKGTQIGALIENPKYIETETAVYNLKFLFNLKGTYEESTVKNLFRLFQLDYDLKTPIKKYSIGMRQKVGIIQAIMENQNLVLFDEPTRGLDEASIHAFNEIIKALLRQKKAVIICAHDGVDDIAFTRKFVLENGFLHEL</sequence>
<dbReference type="PROSITE" id="PS50893">
    <property type="entry name" value="ABC_TRANSPORTER_2"/>
    <property type="match status" value="1"/>
</dbReference>
<evidence type="ECO:0000259" key="4">
    <source>
        <dbReference type="PROSITE" id="PS50893"/>
    </source>
</evidence>
<dbReference type="SMART" id="SM00382">
    <property type="entry name" value="AAA"/>
    <property type="match status" value="1"/>
</dbReference>
<dbReference type="InterPro" id="IPR003593">
    <property type="entry name" value="AAA+_ATPase"/>
</dbReference>
<organism evidence="5 6">
    <name type="scientific">Clostridium innocuum</name>
    <dbReference type="NCBI Taxonomy" id="1522"/>
    <lineage>
        <taxon>Bacteria</taxon>
        <taxon>Bacillati</taxon>
        <taxon>Bacillota</taxon>
        <taxon>Clostridia</taxon>
        <taxon>Eubacteriales</taxon>
        <taxon>Clostridiaceae</taxon>
        <taxon>Clostridium</taxon>
    </lineage>
</organism>
<protein>
    <submittedName>
        <fullName evidence="5">ABC transporter ATP-binding protein</fullName>
    </submittedName>
</protein>
<dbReference type="GO" id="GO:0016887">
    <property type="term" value="F:ATP hydrolysis activity"/>
    <property type="evidence" value="ECO:0007669"/>
    <property type="project" value="InterPro"/>
</dbReference>
<dbReference type="AlphaFoldDB" id="A0A3E2VM64"/>
<keyword evidence="3 5" id="KW-0067">ATP-binding</keyword>